<dbReference type="GO" id="GO:0006820">
    <property type="term" value="P:monoatomic anion transport"/>
    <property type="evidence" value="ECO:0007669"/>
    <property type="project" value="TreeGrafter"/>
</dbReference>
<dbReference type="InterPro" id="IPR011701">
    <property type="entry name" value="MFS"/>
</dbReference>
<keyword evidence="6 8" id="KW-0472">Membrane</keyword>
<feature type="transmembrane region" description="Helical" evidence="8">
    <location>
        <begin position="145"/>
        <end position="164"/>
    </location>
</feature>
<feature type="transmembrane region" description="Helical" evidence="8">
    <location>
        <begin position="171"/>
        <end position="189"/>
    </location>
</feature>
<evidence type="ECO:0000256" key="1">
    <source>
        <dbReference type="ARBA" id="ARBA00004141"/>
    </source>
</evidence>
<keyword evidence="2" id="KW-0813">Transport</keyword>
<dbReference type="PANTHER" id="PTHR11662:SF79">
    <property type="entry name" value="NA[+]-DEPENDENT INORGANIC PHOSPHATE COTRANSPORTER, ISOFORM A"/>
    <property type="match status" value="1"/>
</dbReference>
<organism evidence="10">
    <name type="scientific">Diabrotica virgifera virgifera</name>
    <name type="common">western corn rootworm</name>
    <dbReference type="NCBI Taxonomy" id="50390"/>
    <lineage>
        <taxon>Eukaryota</taxon>
        <taxon>Metazoa</taxon>
        <taxon>Ecdysozoa</taxon>
        <taxon>Arthropoda</taxon>
        <taxon>Hexapoda</taxon>
        <taxon>Insecta</taxon>
        <taxon>Pterygota</taxon>
        <taxon>Neoptera</taxon>
        <taxon>Endopterygota</taxon>
        <taxon>Coleoptera</taxon>
        <taxon>Polyphaga</taxon>
        <taxon>Cucujiformia</taxon>
        <taxon>Chrysomeloidea</taxon>
        <taxon>Chrysomelidae</taxon>
        <taxon>Galerucinae</taxon>
        <taxon>Diabroticina</taxon>
        <taxon>Diabroticites</taxon>
        <taxon>Diabrotica</taxon>
    </lineage>
</organism>
<evidence type="ECO:0000256" key="4">
    <source>
        <dbReference type="ARBA" id="ARBA00022847"/>
    </source>
</evidence>
<dbReference type="InterPro" id="IPR050382">
    <property type="entry name" value="MFS_Na/Anion_cotransporter"/>
</dbReference>
<evidence type="ECO:0000313" key="10">
    <source>
        <dbReference type="RefSeq" id="XP_028129500.1"/>
    </source>
</evidence>
<evidence type="ECO:0000256" key="8">
    <source>
        <dbReference type="SAM" id="Phobius"/>
    </source>
</evidence>
<feature type="transmembrane region" description="Helical" evidence="8">
    <location>
        <begin position="842"/>
        <end position="860"/>
    </location>
</feature>
<dbReference type="InterPro" id="IPR036259">
    <property type="entry name" value="MFS_trans_sf"/>
</dbReference>
<feature type="transmembrane region" description="Helical" evidence="8">
    <location>
        <begin position="778"/>
        <end position="798"/>
    </location>
</feature>
<feature type="transmembrane region" description="Helical" evidence="8">
    <location>
        <begin position="342"/>
        <end position="360"/>
    </location>
</feature>
<feature type="domain" description="Major facilitator superfamily (MFS) profile" evidence="9">
    <location>
        <begin position="574"/>
        <end position="1034"/>
    </location>
</feature>
<keyword evidence="4" id="KW-0769">Symport</keyword>
<feature type="transmembrane region" description="Helical" evidence="8">
    <location>
        <begin position="1011"/>
        <end position="1029"/>
    </location>
</feature>
<evidence type="ECO:0000256" key="7">
    <source>
        <dbReference type="SAM" id="MobiDB-lite"/>
    </source>
</evidence>
<sequence length="1072" mass="119962">MGKIEDGAVKEKDPNKCCSCRDVLWYLVFGGFAVNYMVRLNLNIAIVSMVRPKPKDNVSLTSECVALSPVLSDIRNISFLNLTDNVNITSQNIINSSLFENPSEQQYFDWNERELGLIIGSFFWLHWITQIPGGILANKFGTKKVFGLSNFVGVSANFIIPWFAHRGALSLIFIRSIQGLCLGFCWPSMHNMVSKWIPPNDRSKFISAYMGSSFGAAMTYPLCGLIIEMWGWEAAFYACGVLGTIWFLAWWFLAHDSPSDHPRISDEEKNYIITSIGKSLSAKKPPTPWKAIWTDISMWASCIAQIGANWGLFTLMVNGPTYFKFIHGWDIRSTGFLSGMPHIFRIIFSYIFSMFGDFLLRTEKLSRSNVRKLATLCCNGLQGVFMLALAYSGCDKMTAIAMLSLAVAVNGAVSTGALATLVDISPNYSAILLGIVNSAVALVGFCTPAVVGFFTFQNQTTAQWQKVFWVCTVFLISTCLFFVLFSKAEVASWNNPVQSIPETEMMVITRDGEEKKKEKDMNETEKITYNDESYYFLVMYLLTSGSYTVTTDRTDILVPHPGQCCSCRDILWYVVFAGFAVNYMVRMNLNIVIVSMVAPKPKDNISITSECIAQDPLKRNLGTPLLLNQTNSTSEKMPNSTLTKPNLEEQYFDWNEYDISLILGSFFWFHWTTQIPGGVLATKFGTKRVFGFSNFIGVALNFVIPWLAHRGAIPLIILRSLQGLCLGVSWPSMHNLVSKWIPPNSRSNFISAYMGSSVGIAITYPLCGLIIERWGWEAAFYSCGVIGTVWFLVWWYLVYDSPSEHPRITPEEKKYIITSIGKNLSDKKLSIPWKAIFTDRTVWASFIVYLGTGWSLYTLMVNMPTYFKFIHGWDIRSTGFISGMPHLCRLLFAYTFSMFGDFLLRKEKISRTNLRKLATVCSNGLEGVCMIALAYVGCHKIAAVVISAVAVIFHGAITTGVLAGQVDRCPNYSAIFLGITNAGATLIGFFSTMVVGLFTFQNQSTAQWQKVFWLCAVILFSSCLFYVLFASAEVAAWNNPSESLPEAKKLVSNSKTGNNKDRKGNNESENTI</sequence>
<dbReference type="SUPFAM" id="SSF103473">
    <property type="entry name" value="MFS general substrate transporter"/>
    <property type="match status" value="2"/>
</dbReference>
<dbReference type="KEGG" id="dvv:114325598"/>
<keyword evidence="5 8" id="KW-1133">Transmembrane helix</keyword>
<reference evidence="10" key="1">
    <citation type="submission" date="2025-08" db="UniProtKB">
        <authorList>
            <consortium name="RefSeq"/>
        </authorList>
    </citation>
    <scope>IDENTIFICATION</scope>
    <source>
        <tissue evidence="10">Whole insect</tissue>
    </source>
</reference>
<feature type="transmembrane region" description="Helical" evidence="8">
    <location>
        <begin position="115"/>
        <end position="133"/>
    </location>
</feature>
<evidence type="ECO:0000256" key="5">
    <source>
        <dbReference type="ARBA" id="ARBA00022989"/>
    </source>
</evidence>
<dbReference type="RefSeq" id="XP_028129500.1">
    <property type="nucleotide sequence ID" value="XM_028273699.1"/>
</dbReference>
<feature type="transmembrane region" description="Helical" evidence="8">
    <location>
        <begin position="397"/>
        <end position="419"/>
    </location>
</feature>
<feature type="transmembrane region" description="Helical" evidence="8">
    <location>
        <begin position="372"/>
        <end position="391"/>
    </location>
</feature>
<feature type="transmembrane region" description="Helical" evidence="8">
    <location>
        <begin position="467"/>
        <end position="485"/>
    </location>
</feature>
<dbReference type="Pfam" id="PF07690">
    <property type="entry name" value="MFS_1"/>
    <property type="match status" value="2"/>
</dbReference>
<dbReference type="InParanoid" id="A0A6P7F7S3"/>
<dbReference type="Gene3D" id="1.20.1250.20">
    <property type="entry name" value="MFS general substrate transporter like domains"/>
    <property type="match status" value="4"/>
</dbReference>
<accession>A0A6P7F7S3</accession>
<comment type="subcellular location">
    <subcellularLocation>
        <location evidence="1">Membrane</location>
        <topology evidence="1">Multi-pass membrane protein</topology>
    </subcellularLocation>
</comment>
<feature type="transmembrane region" description="Helical" evidence="8">
    <location>
        <begin position="431"/>
        <end position="455"/>
    </location>
</feature>
<evidence type="ECO:0000256" key="2">
    <source>
        <dbReference type="ARBA" id="ARBA00022448"/>
    </source>
</evidence>
<name>A0A6P7F7S3_DIAVI</name>
<evidence type="ECO:0000256" key="6">
    <source>
        <dbReference type="ARBA" id="ARBA00023136"/>
    </source>
</evidence>
<feature type="region of interest" description="Disordered" evidence="7">
    <location>
        <begin position="1048"/>
        <end position="1072"/>
    </location>
</feature>
<dbReference type="PANTHER" id="PTHR11662">
    <property type="entry name" value="SOLUTE CARRIER FAMILY 17"/>
    <property type="match status" value="1"/>
</dbReference>
<feature type="transmembrane region" description="Helical" evidence="8">
    <location>
        <begin position="941"/>
        <end position="963"/>
    </location>
</feature>
<feature type="transmembrane region" description="Helical" evidence="8">
    <location>
        <begin position="570"/>
        <end position="598"/>
    </location>
</feature>
<feature type="transmembrane region" description="Helical" evidence="8">
    <location>
        <begin position="975"/>
        <end position="999"/>
    </location>
</feature>
<dbReference type="GO" id="GO:0015293">
    <property type="term" value="F:symporter activity"/>
    <property type="evidence" value="ECO:0007669"/>
    <property type="project" value="UniProtKB-KW"/>
</dbReference>
<feature type="transmembrane region" description="Helical" evidence="8">
    <location>
        <begin position="752"/>
        <end position="772"/>
    </location>
</feature>
<dbReference type="FunFam" id="1.20.1250.20:FF:000003">
    <property type="entry name" value="Solute carrier family 17 member 3"/>
    <property type="match status" value="2"/>
</dbReference>
<dbReference type="PROSITE" id="PS50850">
    <property type="entry name" value="MFS"/>
    <property type="match status" value="2"/>
</dbReference>
<feature type="transmembrane region" description="Helical" evidence="8">
    <location>
        <begin position="234"/>
        <end position="253"/>
    </location>
</feature>
<feature type="transmembrane region" description="Helical" evidence="8">
    <location>
        <begin position="209"/>
        <end position="227"/>
    </location>
</feature>
<gene>
    <name evidence="10" type="primary">LOC114325598</name>
</gene>
<feature type="transmembrane region" description="Helical" evidence="8">
    <location>
        <begin position="23"/>
        <end position="42"/>
    </location>
</feature>
<dbReference type="AlphaFoldDB" id="A0A6P7F7S3"/>
<dbReference type="GO" id="GO:0016020">
    <property type="term" value="C:membrane"/>
    <property type="evidence" value="ECO:0007669"/>
    <property type="project" value="UniProtKB-SubCell"/>
</dbReference>
<keyword evidence="3 8" id="KW-0812">Transmembrane</keyword>
<feature type="domain" description="Major facilitator superfamily (MFS) profile" evidence="9">
    <location>
        <begin position="23"/>
        <end position="490"/>
    </location>
</feature>
<proteinExistence type="predicted"/>
<dbReference type="CDD" id="cd17318">
    <property type="entry name" value="MFS_SLC17"/>
    <property type="match status" value="2"/>
</dbReference>
<evidence type="ECO:0000256" key="3">
    <source>
        <dbReference type="ARBA" id="ARBA00022692"/>
    </source>
</evidence>
<dbReference type="InterPro" id="IPR020846">
    <property type="entry name" value="MFS_dom"/>
</dbReference>
<feature type="transmembrane region" description="Helical" evidence="8">
    <location>
        <begin position="689"/>
        <end position="707"/>
    </location>
</feature>
<evidence type="ECO:0000259" key="9">
    <source>
        <dbReference type="PROSITE" id="PS50850"/>
    </source>
</evidence>
<dbReference type="OrthoDB" id="2985014at2759"/>
<protein>
    <submittedName>
        <fullName evidence="10">Uncharacterized protein LOC114325598</fullName>
    </submittedName>
</protein>